<dbReference type="InterPro" id="IPR001844">
    <property type="entry name" value="Cpn60/GroEL"/>
</dbReference>
<dbReference type="Gene3D" id="3.50.7.10">
    <property type="entry name" value="GroEL"/>
    <property type="match status" value="1"/>
</dbReference>
<feature type="binding site" evidence="6">
    <location>
        <begin position="29"/>
        <end position="32"/>
    </location>
    <ligand>
        <name>ATP</name>
        <dbReference type="ChEBI" id="CHEBI:30616"/>
    </ligand>
</feature>
<evidence type="ECO:0000256" key="1">
    <source>
        <dbReference type="ARBA" id="ARBA00006607"/>
    </source>
</evidence>
<feature type="binding site" evidence="6">
    <location>
        <begin position="86"/>
        <end position="90"/>
    </location>
    <ligand>
        <name>ATP</name>
        <dbReference type="ChEBI" id="CHEBI:30616"/>
    </ligand>
</feature>
<keyword evidence="3 6" id="KW-0067">ATP-binding</keyword>
<evidence type="ECO:0000256" key="7">
    <source>
        <dbReference type="RuleBase" id="RU000418"/>
    </source>
</evidence>
<dbReference type="PRINTS" id="PR00298">
    <property type="entry name" value="CHAPERONIN60"/>
</dbReference>
<keyword evidence="4 6" id="KW-0143">Chaperone</keyword>
<dbReference type="Pfam" id="PF00118">
    <property type="entry name" value="Cpn60_TCP1"/>
    <property type="match status" value="1"/>
</dbReference>
<dbReference type="NCBIfam" id="NF000592">
    <property type="entry name" value="PRK00013.1"/>
    <property type="match status" value="1"/>
</dbReference>
<proteinExistence type="inferred from homology"/>
<dbReference type="InterPro" id="IPR018370">
    <property type="entry name" value="Chaperonin_Cpn60_CS"/>
</dbReference>
<comment type="subcellular location">
    <subcellularLocation>
        <location evidence="6">Cytoplasm</location>
    </subcellularLocation>
</comment>
<dbReference type="PANTHER" id="PTHR45633">
    <property type="entry name" value="60 KDA HEAT SHOCK PROTEIN, MITOCHONDRIAL"/>
    <property type="match status" value="1"/>
</dbReference>
<evidence type="ECO:0000256" key="2">
    <source>
        <dbReference type="ARBA" id="ARBA00022741"/>
    </source>
</evidence>
<dbReference type="PROSITE" id="PS00296">
    <property type="entry name" value="CHAPERONINS_CPN60"/>
    <property type="match status" value="1"/>
</dbReference>
<dbReference type="STRING" id="1618369.UV54_C0033G0007"/>
<keyword evidence="6" id="KW-0963">Cytoplasm</keyword>
<sequence>MAKQIIFDQKAREALKRGVDILANTVKITLGPKGRNVVLGKSYGSPEITNDGVTIAKEIELEDKIENMGAEIVKEVSSKTNDVAGDGTTTAVVLAQAIIKEGFKYVTMGVNPVGLRTGIETAAEEMVSALKKMATPIKNRNEILQVATISAESKEIGEIIADTFEKVGKDGVITVEESQSFGIESELVKGLQFDKGYVSHYMVTNAERMEAVYENPSILIIDKKVSAISEILPLLEKVAQTGKKDLVIIAEDIEGEALATLVVNKIRGTFNTLAVKAPGYGDRRKEMLEDIAIVTGGKVISEETGMKLEKAELDMFGGARKIIATKDNTTIIGGKGKKQEIDQRIQQIKSQISQTDSDFEKDKLSERLAKLSGGVAIIKVGAATETEMKYKKFKIEDAKEATKAAIEEGIVAGGGTALLKAGAIVSKNYSDGKIKLPSKDIAREFESGFNILLRAIEEPLRQIAENAGREDSMAIVKTVKEEIGKSLSSNAGYDARADKIVPDMIKAGIIDPLKVTRSALQNAASASSMLLTTEAVVADLPEKKENNPRGGGMPGGMGMDY</sequence>
<dbReference type="InterPro" id="IPR002423">
    <property type="entry name" value="Cpn60/GroEL/TCP-1"/>
</dbReference>
<feature type="binding site" evidence="6">
    <location>
        <position position="414"/>
    </location>
    <ligand>
        <name>ATP</name>
        <dbReference type="ChEBI" id="CHEBI:30616"/>
    </ligand>
</feature>
<dbReference type="NCBIfam" id="NF009487">
    <property type="entry name" value="PRK12849.1"/>
    <property type="match status" value="1"/>
</dbReference>
<dbReference type="FunFam" id="3.50.7.10:FF:000001">
    <property type="entry name" value="60 kDa chaperonin"/>
    <property type="match status" value="1"/>
</dbReference>
<comment type="subunit">
    <text evidence="6 8">Forms a cylinder of 14 subunits composed of two heptameric rings stacked back-to-back. Interacts with the co-chaperonin GroES.</text>
</comment>
<dbReference type="PATRIC" id="fig|1618369.3.peg.467"/>
<keyword evidence="5 6" id="KW-0413">Isomerase</keyword>
<dbReference type="NCBIfam" id="TIGR02348">
    <property type="entry name" value="GroEL"/>
    <property type="match status" value="1"/>
</dbReference>
<dbReference type="GO" id="GO:0016853">
    <property type="term" value="F:isomerase activity"/>
    <property type="evidence" value="ECO:0007669"/>
    <property type="project" value="UniProtKB-KW"/>
</dbReference>
<evidence type="ECO:0000313" key="10">
    <source>
        <dbReference type="EMBL" id="KKS79496.1"/>
    </source>
</evidence>
<evidence type="ECO:0000313" key="11">
    <source>
        <dbReference type="Proteomes" id="UP000034213"/>
    </source>
</evidence>
<accession>A0A0G1E8X4</accession>
<evidence type="ECO:0000256" key="4">
    <source>
        <dbReference type="ARBA" id="ARBA00023186"/>
    </source>
</evidence>
<dbReference type="InterPro" id="IPR027413">
    <property type="entry name" value="GROEL-like_equatorial_sf"/>
</dbReference>
<dbReference type="NCBIfam" id="NF009488">
    <property type="entry name" value="PRK12850.1"/>
    <property type="match status" value="1"/>
</dbReference>
<dbReference type="InterPro" id="IPR027410">
    <property type="entry name" value="TCP-1-like_intermed_sf"/>
</dbReference>
<dbReference type="GO" id="GO:0051082">
    <property type="term" value="F:unfolded protein binding"/>
    <property type="evidence" value="ECO:0007669"/>
    <property type="project" value="UniProtKB-UniRule"/>
</dbReference>
<dbReference type="GO" id="GO:0140662">
    <property type="term" value="F:ATP-dependent protein folding chaperone"/>
    <property type="evidence" value="ECO:0007669"/>
    <property type="project" value="InterPro"/>
</dbReference>
<organism evidence="10 11">
    <name type="scientific">Candidatus Beckwithbacteria bacterium GW2011_GWA2_43_10</name>
    <dbReference type="NCBI Taxonomy" id="1618369"/>
    <lineage>
        <taxon>Bacteria</taxon>
        <taxon>Candidatus Beckwithiibacteriota</taxon>
    </lineage>
</organism>
<dbReference type="CDD" id="cd03344">
    <property type="entry name" value="GroEL"/>
    <property type="match status" value="1"/>
</dbReference>
<dbReference type="GO" id="GO:0005737">
    <property type="term" value="C:cytoplasm"/>
    <property type="evidence" value="ECO:0007669"/>
    <property type="project" value="UniProtKB-SubCell"/>
</dbReference>
<feature type="region of interest" description="Disordered" evidence="9">
    <location>
        <begin position="542"/>
        <end position="561"/>
    </location>
</feature>
<evidence type="ECO:0000256" key="9">
    <source>
        <dbReference type="SAM" id="MobiDB-lite"/>
    </source>
</evidence>
<dbReference type="SUPFAM" id="SSF48592">
    <property type="entry name" value="GroEL equatorial domain-like"/>
    <property type="match status" value="1"/>
</dbReference>
<protein>
    <recommendedName>
        <fullName evidence="6">Chaperonin GroEL</fullName>
        <ecNumber evidence="6">5.6.1.7</ecNumber>
    </recommendedName>
    <alternativeName>
        <fullName evidence="6">60 kDa chaperonin</fullName>
    </alternativeName>
    <alternativeName>
        <fullName evidence="6">Chaperonin-60</fullName>
        <shortName evidence="6">Cpn60</shortName>
    </alternativeName>
</protein>
<dbReference type="Gene3D" id="3.30.260.10">
    <property type="entry name" value="TCP-1-like chaperonin intermediate domain"/>
    <property type="match status" value="1"/>
</dbReference>
<gene>
    <name evidence="6" type="primary">groEL</name>
    <name evidence="6" type="synonym">groL</name>
    <name evidence="10" type="ORF">UV54_C0033G0007</name>
</gene>
<dbReference type="EMBL" id="LCEW01000033">
    <property type="protein sequence ID" value="KKS79496.1"/>
    <property type="molecule type" value="Genomic_DNA"/>
</dbReference>
<dbReference type="SUPFAM" id="SSF54849">
    <property type="entry name" value="GroEL-intermediate domain like"/>
    <property type="match status" value="1"/>
</dbReference>
<dbReference type="InterPro" id="IPR027409">
    <property type="entry name" value="GroEL-like_apical_dom_sf"/>
</dbReference>
<dbReference type="SUPFAM" id="SSF52029">
    <property type="entry name" value="GroEL apical domain-like"/>
    <property type="match status" value="1"/>
</dbReference>
<evidence type="ECO:0000256" key="6">
    <source>
        <dbReference type="HAMAP-Rule" id="MF_00600"/>
    </source>
</evidence>
<comment type="similarity">
    <text evidence="1 6 7">Belongs to the chaperonin (HSP60) family.</text>
</comment>
<dbReference type="EC" id="5.6.1.7" evidence="6"/>
<dbReference type="GO" id="GO:0042026">
    <property type="term" value="P:protein refolding"/>
    <property type="evidence" value="ECO:0007669"/>
    <property type="project" value="UniProtKB-UniRule"/>
</dbReference>
<evidence type="ECO:0000256" key="5">
    <source>
        <dbReference type="ARBA" id="ARBA00023235"/>
    </source>
</evidence>
<dbReference type="Gene3D" id="1.10.560.10">
    <property type="entry name" value="GroEL-like equatorial domain"/>
    <property type="match status" value="1"/>
</dbReference>
<comment type="caution">
    <text evidence="10">The sequence shown here is derived from an EMBL/GenBank/DDBJ whole genome shotgun (WGS) entry which is preliminary data.</text>
</comment>
<dbReference type="Proteomes" id="UP000034213">
    <property type="component" value="Unassembled WGS sequence"/>
</dbReference>
<comment type="caution">
    <text evidence="6">Lacks conserved residue(s) required for the propagation of feature annotation.</text>
</comment>
<reference evidence="10 11" key="1">
    <citation type="journal article" date="2015" name="Nature">
        <title>rRNA introns, odd ribosomes, and small enigmatic genomes across a large radiation of phyla.</title>
        <authorList>
            <person name="Brown C.T."/>
            <person name="Hug L.A."/>
            <person name="Thomas B.C."/>
            <person name="Sharon I."/>
            <person name="Castelle C.J."/>
            <person name="Singh A."/>
            <person name="Wilkins M.J."/>
            <person name="Williams K.H."/>
            <person name="Banfield J.F."/>
        </authorList>
    </citation>
    <scope>NUCLEOTIDE SEQUENCE [LARGE SCALE GENOMIC DNA]</scope>
</reference>
<evidence type="ECO:0000256" key="8">
    <source>
        <dbReference type="RuleBase" id="RU000419"/>
    </source>
</evidence>
<comment type="function">
    <text evidence="6 8">Together with its co-chaperonin GroES, plays an essential role in assisting protein folding. The GroEL-GroES system forms a nano-cage that allows encapsulation of the non-native substrate proteins and provides a physical environment optimized to promote and accelerate protein folding.</text>
</comment>
<dbReference type="HAMAP" id="MF_00600">
    <property type="entry name" value="CH60"/>
    <property type="match status" value="1"/>
</dbReference>
<keyword evidence="2 6" id="KW-0547">Nucleotide-binding</keyword>
<feature type="compositionally biased region" description="Gly residues" evidence="9">
    <location>
        <begin position="549"/>
        <end position="561"/>
    </location>
</feature>
<evidence type="ECO:0000256" key="3">
    <source>
        <dbReference type="ARBA" id="ARBA00022840"/>
    </source>
</evidence>
<dbReference type="AlphaFoldDB" id="A0A0G1E8X4"/>
<feature type="binding site" evidence="6">
    <location>
        <position position="511"/>
    </location>
    <ligand>
        <name>ATP</name>
        <dbReference type="ChEBI" id="CHEBI:30616"/>
    </ligand>
</feature>
<dbReference type="GO" id="GO:0005524">
    <property type="term" value="F:ATP binding"/>
    <property type="evidence" value="ECO:0007669"/>
    <property type="project" value="UniProtKB-UniRule"/>
</dbReference>
<dbReference type="NCBIfam" id="NF009489">
    <property type="entry name" value="PRK12851.1"/>
    <property type="match status" value="1"/>
</dbReference>
<name>A0A0G1E8X4_9BACT</name>